<evidence type="ECO:0000313" key="10">
    <source>
        <dbReference type="Proteomes" id="UP000825935"/>
    </source>
</evidence>
<keyword evidence="3 6" id="KW-0863">Zinc-finger</keyword>
<dbReference type="FunFam" id="2.10.230.10:FF:000002">
    <property type="entry name" value="Molecular chaperone DnaJ"/>
    <property type="match status" value="1"/>
</dbReference>
<dbReference type="EMBL" id="CM035410">
    <property type="protein sequence ID" value="KAH7437318.1"/>
    <property type="molecule type" value="Genomic_DNA"/>
</dbReference>
<evidence type="ECO:0000256" key="3">
    <source>
        <dbReference type="ARBA" id="ARBA00022771"/>
    </source>
</evidence>
<proteinExistence type="inferred from homology"/>
<dbReference type="InterPro" id="IPR008971">
    <property type="entry name" value="HSP40/DnaJ_pept-bd"/>
</dbReference>
<dbReference type="InterPro" id="IPR001305">
    <property type="entry name" value="HSP_DnaJ_Cys-rich_dom"/>
</dbReference>
<dbReference type="PROSITE" id="PS50076">
    <property type="entry name" value="DNAJ_2"/>
    <property type="match status" value="1"/>
</dbReference>
<dbReference type="InterPro" id="IPR002939">
    <property type="entry name" value="DnaJ_C"/>
</dbReference>
<dbReference type="HAMAP" id="MF_01152">
    <property type="entry name" value="DnaJ"/>
    <property type="match status" value="1"/>
</dbReference>
<dbReference type="InterPro" id="IPR036869">
    <property type="entry name" value="J_dom_sf"/>
</dbReference>
<keyword evidence="10" id="KW-1185">Reference proteome</keyword>
<dbReference type="Gene3D" id="1.10.287.110">
    <property type="entry name" value="DnaJ domain"/>
    <property type="match status" value="1"/>
</dbReference>
<dbReference type="CDD" id="cd10719">
    <property type="entry name" value="DnaJ_zf"/>
    <property type="match status" value="1"/>
</dbReference>
<organism evidence="9 10">
    <name type="scientific">Ceratopteris richardii</name>
    <name type="common">Triangle waterfern</name>
    <dbReference type="NCBI Taxonomy" id="49495"/>
    <lineage>
        <taxon>Eukaryota</taxon>
        <taxon>Viridiplantae</taxon>
        <taxon>Streptophyta</taxon>
        <taxon>Embryophyta</taxon>
        <taxon>Tracheophyta</taxon>
        <taxon>Polypodiopsida</taxon>
        <taxon>Polypodiidae</taxon>
        <taxon>Polypodiales</taxon>
        <taxon>Pteridineae</taxon>
        <taxon>Pteridaceae</taxon>
        <taxon>Parkerioideae</taxon>
        <taxon>Ceratopteris</taxon>
    </lineage>
</organism>
<keyword evidence="5" id="KW-0143">Chaperone</keyword>
<dbReference type="GO" id="GO:0031072">
    <property type="term" value="F:heat shock protein binding"/>
    <property type="evidence" value="ECO:0007669"/>
    <property type="project" value="InterPro"/>
</dbReference>
<sequence>MTMLNACRISYTCIAKPSTCDVNTSVCTNSNIIHSRNLRERFSASFLSSSQSLCQSFLLSAPQRWNIQRGFIVNVMANSDYYDLLGVSRNASRSEIKTAYRRLARQYHPDINREQGAEDKFKDIANAYEVLSDEDKRSLYDEHGEAGLKGFASEEAAYASSFDLFESLFETLDGMESIGGFDGMGFRSKRGRRVQGPDEQQELCLEFLEAIFGASKDVSVTRLENCTNCKGSGIKPGTKPKKCRKCGGKGQISSSMFTPLGEFRQVFPCNSCGGAGQSITTCNTCRGEGRVRKKTTLRLEVPAGVQSGNQIRVRSEGSVGRRGGPRGDLVVSIYVQPHQHLKRDGNNIRTTCKISYIDAIIGTTVTVPSITGKAELKIPAGIQPDTTLVMARKGAPALGKPNNRGDQLVHIQVDIPRHVSGEERTLIEQLSKLRHGQPINV</sequence>
<dbReference type="InterPro" id="IPR012724">
    <property type="entry name" value="DnaJ"/>
</dbReference>
<dbReference type="GO" id="GO:0008270">
    <property type="term" value="F:zinc ion binding"/>
    <property type="evidence" value="ECO:0007669"/>
    <property type="project" value="UniProtKB-KW"/>
</dbReference>
<dbReference type="PRINTS" id="PR00625">
    <property type="entry name" value="JDOMAIN"/>
</dbReference>
<dbReference type="Gene3D" id="2.10.230.10">
    <property type="entry name" value="Heat shock protein DnaJ, cysteine-rich domain"/>
    <property type="match status" value="1"/>
</dbReference>
<dbReference type="PROSITE" id="PS51188">
    <property type="entry name" value="ZF_CR"/>
    <property type="match status" value="1"/>
</dbReference>
<dbReference type="SUPFAM" id="SSF46565">
    <property type="entry name" value="Chaperone J-domain"/>
    <property type="match status" value="1"/>
</dbReference>
<dbReference type="Pfam" id="PF00226">
    <property type="entry name" value="DnaJ"/>
    <property type="match status" value="1"/>
</dbReference>
<comment type="caution">
    <text evidence="9">The sequence shown here is derived from an EMBL/GenBank/DDBJ whole genome shotgun (WGS) entry which is preliminary data.</text>
</comment>
<dbReference type="SUPFAM" id="SSF57938">
    <property type="entry name" value="DnaJ/Hsp40 cysteine-rich domain"/>
    <property type="match status" value="1"/>
</dbReference>
<dbReference type="PANTHER" id="PTHR43096:SF10">
    <property type="entry name" value="CHAPERONE PROTEIN DNAJ A6, CHLOROPLASTIC"/>
    <property type="match status" value="1"/>
</dbReference>
<feature type="domain" description="CR-type" evidence="8">
    <location>
        <begin position="213"/>
        <end position="294"/>
    </location>
</feature>
<dbReference type="GO" id="GO:0042026">
    <property type="term" value="P:protein refolding"/>
    <property type="evidence" value="ECO:0007669"/>
    <property type="project" value="TreeGrafter"/>
</dbReference>
<dbReference type="GO" id="GO:0005524">
    <property type="term" value="F:ATP binding"/>
    <property type="evidence" value="ECO:0007669"/>
    <property type="project" value="InterPro"/>
</dbReference>
<evidence type="ECO:0000256" key="1">
    <source>
        <dbReference type="ARBA" id="ARBA00022723"/>
    </source>
</evidence>
<dbReference type="PROSITE" id="PS00636">
    <property type="entry name" value="DNAJ_1"/>
    <property type="match status" value="1"/>
</dbReference>
<dbReference type="InterPro" id="IPR036410">
    <property type="entry name" value="HSP_DnaJ_Cys-rich_dom_sf"/>
</dbReference>
<gene>
    <name evidence="9" type="ORF">KP509_05G065700</name>
</gene>
<accession>A0A8T2URE0</accession>
<reference evidence="9" key="1">
    <citation type="submission" date="2021-08" db="EMBL/GenBank/DDBJ databases">
        <title>WGS assembly of Ceratopteris richardii.</title>
        <authorList>
            <person name="Marchant D.B."/>
            <person name="Chen G."/>
            <person name="Jenkins J."/>
            <person name="Shu S."/>
            <person name="Leebens-Mack J."/>
            <person name="Grimwood J."/>
            <person name="Schmutz J."/>
            <person name="Soltis P."/>
            <person name="Soltis D."/>
            <person name="Chen Z.-H."/>
        </authorList>
    </citation>
    <scope>NUCLEOTIDE SEQUENCE</scope>
    <source>
        <strain evidence="9">Whitten #5841</strain>
        <tissue evidence="9">Leaf</tissue>
    </source>
</reference>
<dbReference type="FunFam" id="2.60.260.20:FF:000005">
    <property type="entry name" value="Chaperone protein dnaJ 1, mitochondrial"/>
    <property type="match status" value="1"/>
</dbReference>
<dbReference type="Pfam" id="PF01556">
    <property type="entry name" value="DnaJ_C"/>
    <property type="match status" value="1"/>
</dbReference>
<dbReference type="GO" id="GO:0009535">
    <property type="term" value="C:chloroplast thylakoid membrane"/>
    <property type="evidence" value="ECO:0007669"/>
    <property type="project" value="TreeGrafter"/>
</dbReference>
<dbReference type="GO" id="GO:0009408">
    <property type="term" value="P:response to heat"/>
    <property type="evidence" value="ECO:0007669"/>
    <property type="project" value="InterPro"/>
</dbReference>
<keyword evidence="4 6" id="KW-0862">Zinc</keyword>
<evidence type="ECO:0000259" key="7">
    <source>
        <dbReference type="PROSITE" id="PS50076"/>
    </source>
</evidence>
<dbReference type="GO" id="GO:0051082">
    <property type="term" value="F:unfolded protein binding"/>
    <property type="evidence" value="ECO:0007669"/>
    <property type="project" value="InterPro"/>
</dbReference>
<dbReference type="OrthoDB" id="10256793at2759"/>
<protein>
    <submittedName>
        <fullName evidence="9">Uncharacterized protein</fullName>
    </submittedName>
</protein>
<dbReference type="SMART" id="SM00271">
    <property type="entry name" value="DnaJ"/>
    <property type="match status" value="1"/>
</dbReference>
<dbReference type="InterPro" id="IPR018253">
    <property type="entry name" value="DnaJ_domain_CS"/>
</dbReference>
<feature type="domain" description="J" evidence="7">
    <location>
        <begin position="80"/>
        <end position="144"/>
    </location>
</feature>
<dbReference type="EMBL" id="CM035410">
    <property type="protein sequence ID" value="KAH7437321.1"/>
    <property type="molecule type" value="Genomic_DNA"/>
</dbReference>
<evidence type="ECO:0000313" key="9">
    <source>
        <dbReference type="EMBL" id="KAH7437318.1"/>
    </source>
</evidence>
<evidence type="ECO:0000256" key="2">
    <source>
        <dbReference type="ARBA" id="ARBA00022737"/>
    </source>
</evidence>
<dbReference type="SUPFAM" id="SSF49493">
    <property type="entry name" value="HSP40/DnaJ peptide-binding domain"/>
    <property type="match status" value="2"/>
</dbReference>
<dbReference type="Pfam" id="PF00684">
    <property type="entry name" value="DnaJ_CXXCXGXG"/>
    <property type="match status" value="1"/>
</dbReference>
<keyword evidence="1 6" id="KW-0479">Metal-binding</keyword>
<evidence type="ECO:0000256" key="6">
    <source>
        <dbReference type="PROSITE-ProRule" id="PRU00546"/>
    </source>
</evidence>
<keyword evidence="2" id="KW-0677">Repeat</keyword>
<feature type="zinc finger region" description="CR-type" evidence="6">
    <location>
        <begin position="213"/>
        <end position="294"/>
    </location>
</feature>
<evidence type="ECO:0000259" key="8">
    <source>
        <dbReference type="PROSITE" id="PS51188"/>
    </source>
</evidence>
<dbReference type="Proteomes" id="UP000825935">
    <property type="component" value="Chromosome 5"/>
</dbReference>
<evidence type="ECO:0000256" key="5">
    <source>
        <dbReference type="ARBA" id="ARBA00023186"/>
    </source>
</evidence>
<evidence type="ECO:0000256" key="4">
    <source>
        <dbReference type="ARBA" id="ARBA00022833"/>
    </source>
</evidence>
<dbReference type="CDD" id="cd10747">
    <property type="entry name" value="DnaJ_C"/>
    <property type="match status" value="1"/>
</dbReference>
<dbReference type="PANTHER" id="PTHR43096">
    <property type="entry name" value="DNAJ HOMOLOG 1, MITOCHONDRIAL-RELATED"/>
    <property type="match status" value="1"/>
</dbReference>
<dbReference type="CDD" id="cd06257">
    <property type="entry name" value="DnaJ"/>
    <property type="match status" value="1"/>
</dbReference>
<dbReference type="NCBIfam" id="TIGR02349">
    <property type="entry name" value="DnaJ_bact"/>
    <property type="match status" value="1"/>
</dbReference>
<dbReference type="InterPro" id="IPR001623">
    <property type="entry name" value="DnaJ_domain"/>
</dbReference>
<dbReference type="AlphaFoldDB" id="A0A8T2URE0"/>
<dbReference type="Gene3D" id="2.60.260.20">
    <property type="entry name" value="Urease metallochaperone UreE, N-terminal domain"/>
    <property type="match status" value="2"/>
</dbReference>
<name>A0A8T2URE0_CERRI</name>